<dbReference type="PANTHER" id="PTHR42893">
    <property type="entry name" value="PROTEIN DETOXIFICATION 44, CHLOROPLASTIC-RELATED"/>
    <property type="match status" value="1"/>
</dbReference>
<sequence>MTRNPDRDHPARAHRGLGSGADRGGAPAEPPKTPATPTTGTPNAPAPSAPAPSAPAPSAPTASAATPPLGAPSKSDGPTAPATSGTRTNPSREERRREGRRHDREILALAVPAFGALVAEPLFLLTDSAMIGHLGTAQLAGLGVAAALLATGVNIFVFLAYATTGAVARRVGAGDLPAAIRQGMDGIWLALLLGSVTAATVFATAPALIDAFGASATASPYGVTYLRISALGIPAMLVVLAATGVLRGLQDTRTPLYVAVGGFGANAGLNALLIYGLGWGVAGSAWGSVVAQTGMAAVYLWVVVRGARHHGASLRPDPAGIRACARAGTPLLVRTLSLRAVLLIATAVAARMGDVSVASHQIALTIWSLLAFALDAIAIAGQAIIGRCLGAGDADAARRVCRRMVRWGIGSGLVLGALLAASAPLLLRVFSTDPDVRSQLLILLLIVAVTQPIAGVVFVLDGVLMGAGDGPYLAWAMLTTLLLFAPVALLVPVVGGGVAALWWTIAGLMMGTRLVTLWLRARTGRWLVTGSVRS</sequence>
<feature type="transmembrane region" description="Helical" evidence="7">
    <location>
        <begin position="362"/>
        <end position="386"/>
    </location>
</feature>
<dbReference type="NCBIfam" id="TIGR00797">
    <property type="entry name" value="matE"/>
    <property type="match status" value="1"/>
</dbReference>
<comment type="caution">
    <text evidence="8">The sequence shown here is derived from an EMBL/GenBank/DDBJ whole genome shotgun (WGS) entry which is preliminary data.</text>
</comment>
<dbReference type="RefSeq" id="WP_167931456.1">
    <property type="nucleotide sequence ID" value="NZ_JAAVJB010000004.1"/>
</dbReference>
<proteinExistence type="inferred from homology"/>
<comment type="subcellular location">
    <subcellularLocation>
        <location evidence="1">Membrane</location>
        <topology evidence="1">Multi-pass membrane protein</topology>
    </subcellularLocation>
</comment>
<feature type="transmembrane region" description="Helical" evidence="7">
    <location>
        <begin position="500"/>
        <end position="519"/>
    </location>
</feature>
<dbReference type="Pfam" id="PF01554">
    <property type="entry name" value="MatE"/>
    <property type="match status" value="2"/>
</dbReference>
<feature type="compositionally biased region" description="Pro residues" evidence="6">
    <location>
        <begin position="44"/>
        <end position="58"/>
    </location>
</feature>
<reference evidence="8 9" key="1">
    <citation type="submission" date="2020-03" db="EMBL/GenBank/DDBJ databases">
        <title>Draft genome of Streptomyces sp. ventii, isolated from the Axial Seamount in the Pacific Ocean, and resequencing of the two type strains Streptomyces lonarensis strain NCL 716 and Streptomyces bohaiensis strain 11A07.</title>
        <authorList>
            <person name="Loughran R.M."/>
            <person name="Pfannmuller K.M."/>
            <person name="Wasson B.J."/>
            <person name="Deadmond M.C."/>
            <person name="Paddock B.E."/>
            <person name="Koyack M.J."/>
            <person name="Gallegos D.A."/>
            <person name="Mitchell E.A."/>
            <person name="Ushijima B."/>
            <person name="Saw J.H."/>
            <person name="Mcphail K.L."/>
            <person name="Videau P."/>
        </authorList>
    </citation>
    <scope>NUCLEOTIDE SEQUENCE [LARGE SCALE GENOMIC DNA]</scope>
    <source>
        <strain evidence="9">5675061</strain>
    </source>
</reference>
<feature type="transmembrane region" description="Helical" evidence="7">
    <location>
        <begin position="285"/>
        <end position="304"/>
    </location>
</feature>
<feature type="transmembrane region" description="Helical" evidence="7">
    <location>
        <begin position="472"/>
        <end position="494"/>
    </location>
</feature>
<dbReference type="InterPro" id="IPR002528">
    <property type="entry name" value="MATE_fam"/>
</dbReference>
<dbReference type="CDD" id="cd13136">
    <property type="entry name" value="MATE_DinF_like"/>
    <property type="match status" value="1"/>
</dbReference>
<feature type="compositionally biased region" description="Basic and acidic residues" evidence="6">
    <location>
        <begin position="90"/>
        <end position="101"/>
    </location>
</feature>
<feature type="transmembrane region" description="Helical" evidence="7">
    <location>
        <begin position="187"/>
        <end position="208"/>
    </location>
</feature>
<evidence type="ECO:0000313" key="8">
    <source>
        <dbReference type="EMBL" id="NJP64928.1"/>
    </source>
</evidence>
<gene>
    <name evidence="8" type="ORF">HCJ92_01150</name>
</gene>
<organism evidence="8 9">
    <name type="scientific">Streptomyces spiramenti</name>
    <dbReference type="NCBI Taxonomy" id="2720606"/>
    <lineage>
        <taxon>Bacteria</taxon>
        <taxon>Bacillati</taxon>
        <taxon>Actinomycetota</taxon>
        <taxon>Actinomycetes</taxon>
        <taxon>Kitasatosporales</taxon>
        <taxon>Streptomycetaceae</taxon>
        <taxon>Streptomyces</taxon>
    </lineage>
</organism>
<evidence type="ECO:0000256" key="1">
    <source>
        <dbReference type="ARBA" id="ARBA00004141"/>
    </source>
</evidence>
<dbReference type="InterPro" id="IPR044644">
    <property type="entry name" value="DinF-like"/>
</dbReference>
<feature type="transmembrane region" description="Helical" evidence="7">
    <location>
        <begin position="407"/>
        <end position="427"/>
    </location>
</feature>
<evidence type="ECO:0000256" key="3">
    <source>
        <dbReference type="ARBA" id="ARBA00022692"/>
    </source>
</evidence>
<keyword evidence="9" id="KW-1185">Reference proteome</keyword>
<name>A0ABX1ACL9_9ACTN</name>
<feature type="transmembrane region" description="Helical" evidence="7">
    <location>
        <begin position="137"/>
        <end position="161"/>
    </location>
</feature>
<evidence type="ECO:0000256" key="4">
    <source>
        <dbReference type="ARBA" id="ARBA00022989"/>
    </source>
</evidence>
<feature type="compositionally biased region" description="Low complexity" evidence="6">
    <location>
        <begin position="59"/>
        <end position="73"/>
    </location>
</feature>
<accession>A0ABX1ACL9</accession>
<keyword evidence="3 7" id="KW-0812">Transmembrane</keyword>
<feature type="transmembrane region" description="Helical" evidence="7">
    <location>
        <begin position="256"/>
        <end position="279"/>
    </location>
</feature>
<feature type="transmembrane region" description="Helical" evidence="7">
    <location>
        <begin position="228"/>
        <end position="249"/>
    </location>
</feature>
<feature type="compositionally biased region" description="Basic and acidic residues" evidence="6">
    <location>
        <begin position="1"/>
        <end position="11"/>
    </location>
</feature>
<feature type="transmembrane region" description="Helical" evidence="7">
    <location>
        <begin position="439"/>
        <end position="460"/>
    </location>
</feature>
<evidence type="ECO:0000256" key="5">
    <source>
        <dbReference type="ARBA" id="ARBA00023136"/>
    </source>
</evidence>
<comment type="similarity">
    <text evidence="2">Belongs to the multi antimicrobial extrusion (MATE) (TC 2.A.66.1) family.</text>
</comment>
<feature type="region of interest" description="Disordered" evidence="6">
    <location>
        <begin position="1"/>
        <end position="101"/>
    </location>
</feature>
<dbReference type="EMBL" id="JAAVJB010000004">
    <property type="protein sequence ID" value="NJP64928.1"/>
    <property type="molecule type" value="Genomic_DNA"/>
</dbReference>
<evidence type="ECO:0000313" key="9">
    <source>
        <dbReference type="Proteomes" id="UP000746503"/>
    </source>
</evidence>
<evidence type="ECO:0000256" key="6">
    <source>
        <dbReference type="SAM" id="MobiDB-lite"/>
    </source>
</evidence>
<feature type="transmembrane region" description="Helical" evidence="7">
    <location>
        <begin position="106"/>
        <end position="125"/>
    </location>
</feature>
<evidence type="ECO:0000256" key="7">
    <source>
        <dbReference type="SAM" id="Phobius"/>
    </source>
</evidence>
<feature type="transmembrane region" description="Helical" evidence="7">
    <location>
        <begin position="331"/>
        <end position="350"/>
    </location>
</feature>
<dbReference type="Proteomes" id="UP000746503">
    <property type="component" value="Unassembled WGS sequence"/>
</dbReference>
<keyword evidence="4 7" id="KW-1133">Transmembrane helix</keyword>
<dbReference type="PANTHER" id="PTHR42893:SF46">
    <property type="entry name" value="PROTEIN DETOXIFICATION 44, CHLOROPLASTIC"/>
    <property type="match status" value="1"/>
</dbReference>
<protein>
    <submittedName>
        <fullName evidence="8">MATE family efflux transporter</fullName>
    </submittedName>
</protein>
<evidence type="ECO:0000256" key="2">
    <source>
        <dbReference type="ARBA" id="ARBA00010199"/>
    </source>
</evidence>
<keyword evidence="5 7" id="KW-0472">Membrane</keyword>